<feature type="non-terminal residue" evidence="1">
    <location>
        <position position="533"/>
    </location>
</feature>
<name>A0A9N9HZH9_FUNMO</name>
<dbReference type="Proteomes" id="UP000789375">
    <property type="component" value="Unassembled WGS sequence"/>
</dbReference>
<feature type="non-terminal residue" evidence="1">
    <location>
        <position position="1"/>
    </location>
</feature>
<sequence>RQYAKDFTRDKLKEHRKYTKELDKIISNNESKEKCAQAQKCLNEFDPVTVNRAFPRGIDYASISMLQLGTASFWLLDWRLVSWNISPNPLIMMISFGYLIRLIYYLFYKDEKSSPEVEAFWISDSIKLTKLNYAKSALDKTVEEAKEIRSIVSDETISTLRDDNAVLYVNTPESKRVLDRDCESDEKLRLNVEEMGFDEYVDRNDIPFIFKTKNISSLFESYRSKALAHAQNSGLIMTKNYHEVLSLSHILLLQRDNYSESQVKTFSRETLEDLRKDIKSKLIGKEKVSRDIKSILQEYIEVALDDNDGGLHELRETITESFSKEFNSTEEKEFFRRMKFLFKNLSYTIPLHPLKEIISEGTLVANIISPILRIFFHDSYIYPTIWPNTSSTSAKVRKLAIGDPTRAKQPDMIGKIVNNANFVYETMFGEDSLDNISRKTGVNRIFSFQVIVTKWTGYMMTLISPGIYVMIDIGSVDLPRSFEVCNTFLTGLDTLFAFQIAYEKTIKDILSIMNKSEEFESNDNFKGWRRSTL</sequence>
<keyword evidence="2" id="KW-1185">Reference proteome</keyword>
<accession>A0A9N9HZH9</accession>
<evidence type="ECO:0000313" key="1">
    <source>
        <dbReference type="EMBL" id="CAG8713012.1"/>
    </source>
</evidence>
<dbReference type="AlphaFoldDB" id="A0A9N9HZH9"/>
<gene>
    <name evidence="1" type="ORF">FMOSSE_LOCUS14448</name>
</gene>
<proteinExistence type="predicted"/>
<comment type="caution">
    <text evidence="1">The sequence shown here is derived from an EMBL/GenBank/DDBJ whole genome shotgun (WGS) entry which is preliminary data.</text>
</comment>
<organism evidence="1 2">
    <name type="scientific">Funneliformis mosseae</name>
    <name type="common">Endomycorrhizal fungus</name>
    <name type="synonym">Glomus mosseae</name>
    <dbReference type="NCBI Taxonomy" id="27381"/>
    <lineage>
        <taxon>Eukaryota</taxon>
        <taxon>Fungi</taxon>
        <taxon>Fungi incertae sedis</taxon>
        <taxon>Mucoromycota</taxon>
        <taxon>Glomeromycotina</taxon>
        <taxon>Glomeromycetes</taxon>
        <taxon>Glomerales</taxon>
        <taxon>Glomeraceae</taxon>
        <taxon>Funneliformis</taxon>
    </lineage>
</organism>
<evidence type="ECO:0000313" key="2">
    <source>
        <dbReference type="Proteomes" id="UP000789375"/>
    </source>
</evidence>
<dbReference type="EMBL" id="CAJVPP010011108">
    <property type="protein sequence ID" value="CAG8713012.1"/>
    <property type="molecule type" value="Genomic_DNA"/>
</dbReference>
<reference evidence="1" key="1">
    <citation type="submission" date="2021-06" db="EMBL/GenBank/DDBJ databases">
        <authorList>
            <person name="Kallberg Y."/>
            <person name="Tangrot J."/>
            <person name="Rosling A."/>
        </authorList>
    </citation>
    <scope>NUCLEOTIDE SEQUENCE</scope>
    <source>
        <strain evidence="1">87-6 pot B 2015</strain>
    </source>
</reference>
<protein>
    <submittedName>
        <fullName evidence="1">11747_t:CDS:1</fullName>
    </submittedName>
</protein>